<dbReference type="InterPro" id="IPR001841">
    <property type="entry name" value="Znf_RING"/>
</dbReference>
<dbReference type="PANTHER" id="PTHR12930:SF0">
    <property type="entry name" value="RING FINGER PROTEIN 113B"/>
    <property type="match status" value="1"/>
</dbReference>
<keyword evidence="2 4" id="KW-0863">Zinc-finger</keyword>
<dbReference type="InterPro" id="IPR013083">
    <property type="entry name" value="Znf_RING/FYVE/PHD"/>
</dbReference>
<feature type="domain" description="C3H1-type" evidence="7">
    <location>
        <begin position="243"/>
        <end position="271"/>
    </location>
</feature>
<gene>
    <name evidence="8" type="ORF">CDAUBV1_LOCUS17212</name>
</gene>
<dbReference type="PROSITE" id="PS50103">
    <property type="entry name" value="ZF_C3H1"/>
    <property type="match status" value="1"/>
</dbReference>
<comment type="caution">
    <text evidence="8">The sequence shown here is derived from an EMBL/GenBank/DDBJ whole genome shotgun (WGS) entry which is preliminary data.</text>
</comment>
<feature type="compositionally biased region" description="Basic and acidic residues" evidence="5">
    <location>
        <begin position="432"/>
        <end position="441"/>
    </location>
</feature>
<evidence type="ECO:0000256" key="5">
    <source>
        <dbReference type="SAM" id="MobiDB-lite"/>
    </source>
</evidence>
<evidence type="ECO:0000256" key="1">
    <source>
        <dbReference type="ARBA" id="ARBA00022723"/>
    </source>
</evidence>
<evidence type="ECO:0000259" key="6">
    <source>
        <dbReference type="PROSITE" id="PS50089"/>
    </source>
</evidence>
<dbReference type="InterPro" id="IPR039971">
    <property type="entry name" value="CWC24-like"/>
</dbReference>
<sequence length="472" mass="53611">MQLRVPTLCRSPLYYCDLSIDFFFLGPATEPTGSPKRLKKTVRIPRQKKGSSRTSALFGKQEYMYMEKQPLTVMQNPDTSCVFFKKRHHQAARRKHSSSSDESEEPAMVRRRNKRPEHNPLSQQTPNFAKKSRGLSDDDDNETSVTVAYKASHSAESRMSKEQCATASLEIDTDQNCDAQAIFERAQKISKQDSDDRSVYKGVNNYAQYIERKDTVMGNASSGFNRKGPMRAPTNLRATVRWDYQPDICKDYKETGFCGFGDSCKFLHDRSDYKHGWQIEQELAEGIYGIDGTDNRYEILHNSSEEDSDEDIPWECLICRKDYKDPVVTNCRHYFCSECALKRYKKTARCYACTADTKGLFKFAKDLPTRLASLKAKRKKAKCKSSDEEDEKGDKTVQVEGKLGPNTAEANETPRLLPKEYDSSSSASNSPCHDDGCRNESEPNAFRLPAQSEPHGAKPEAPEYCDSDEESD</sequence>
<dbReference type="GO" id="GO:0034247">
    <property type="term" value="P:snoRNA splicing"/>
    <property type="evidence" value="ECO:0007669"/>
    <property type="project" value="TreeGrafter"/>
</dbReference>
<accession>A0AAV2TZH8</accession>
<dbReference type="InterPro" id="IPR000571">
    <property type="entry name" value="Znf_CCCH"/>
</dbReference>
<dbReference type="GO" id="GO:0005684">
    <property type="term" value="C:U2-type spliceosomal complex"/>
    <property type="evidence" value="ECO:0007669"/>
    <property type="project" value="TreeGrafter"/>
</dbReference>
<evidence type="ECO:0000256" key="2">
    <source>
        <dbReference type="ARBA" id="ARBA00022771"/>
    </source>
</evidence>
<dbReference type="SUPFAM" id="SSF90229">
    <property type="entry name" value="CCCH zinc finger"/>
    <property type="match status" value="1"/>
</dbReference>
<dbReference type="CDD" id="cd16539">
    <property type="entry name" value="RING-HC_RNF113A_B"/>
    <property type="match status" value="1"/>
</dbReference>
<proteinExistence type="predicted"/>
<evidence type="ECO:0000256" key="4">
    <source>
        <dbReference type="PROSITE-ProRule" id="PRU00723"/>
    </source>
</evidence>
<feature type="domain" description="RING-type" evidence="6">
    <location>
        <begin position="316"/>
        <end position="354"/>
    </location>
</feature>
<evidence type="ECO:0000256" key="3">
    <source>
        <dbReference type="ARBA" id="ARBA00022833"/>
    </source>
</evidence>
<feature type="compositionally biased region" description="Basic residues" evidence="5">
    <location>
        <begin position="86"/>
        <end position="97"/>
    </location>
</feature>
<organism evidence="8 9">
    <name type="scientific">Calicophoron daubneyi</name>
    <name type="common">Rumen fluke</name>
    <name type="synonym">Paramphistomum daubneyi</name>
    <dbReference type="NCBI Taxonomy" id="300641"/>
    <lineage>
        <taxon>Eukaryota</taxon>
        <taxon>Metazoa</taxon>
        <taxon>Spiralia</taxon>
        <taxon>Lophotrochozoa</taxon>
        <taxon>Platyhelminthes</taxon>
        <taxon>Trematoda</taxon>
        <taxon>Digenea</taxon>
        <taxon>Plagiorchiida</taxon>
        <taxon>Pronocephalata</taxon>
        <taxon>Paramphistomoidea</taxon>
        <taxon>Paramphistomidae</taxon>
        <taxon>Calicophoron</taxon>
    </lineage>
</organism>
<evidence type="ECO:0000313" key="9">
    <source>
        <dbReference type="Proteomes" id="UP001497525"/>
    </source>
</evidence>
<dbReference type="InterPro" id="IPR036855">
    <property type="entry name" value="Znf_CCCH_sf"/>
</dbReference>
<dbReference type="Pfam" id="PF00642">
    <property type="entry name" value="zf-CCCH"/>
    <property type="match status" value="1"/>
</dbReference>
<dbReference type="PROSITE" id="PS00518">
    <property type="entry name" value="ZF_RING_1"/>
    <property type="match status" value="1"/>
</dbReference>
<dbReference type="SMART" id="SM00184">
    <property type="entry name" value="RING"/>
    <property type="match status" value="1"/>
</dbReference>
<feature type="region of interest" description="Disordered" evidence="5">
    <location>
        <begin position="33"/>
        <end position="56"/>
    </location>
</feature>
<dbReference type="SMART" id="SM00356">
    <property type="entry name" value="ZnF_C3H1"/>
    <property type="match status" value="1"/>
</dbReference>
<dbReference type="PROSITE" id="PS50089">
    <property type="entry name" value="ZF_RING_2"/>
    <property type="match status" value="1"/>
</dbReference>
<dbReference type="AlphaFoldDB" id="A0AAV2TZH8"/>
<feature type="region of interest" description="Disordered" evidence="5">
    <location>
        <begin position="383"/>
        <end position="472"/>
    </location>
</feature>
<evidence type="ECO:0008006" key="10">
    <source>
        <dbReference type="Google" id="ProtNLM"/>
    </source>
</evidence>
<keyword evidence="1 4" id="KW-0479">Metal-binding</keyword>
<feature type="compositionally biased region" description="Acidic residues" evidence="5">
    <location>
        <begin position="463"/>
        <end position="472"/>
    </location>
</feature>
<feature type="compositionally biased region" description="Basic residues" evidence="5">
    <location>
        <begin position="36"/>
        <end position="51"/>
    </location>
</feature>
<dbReference type="EMBL" id="CAXLJL010000933">
    <property type="protein sequence ID" value="CAL5141919.1"/>
    <property type="molecule type" value="Genomic_DNA"/>
</dbReference>
<dbReference type="SUPFAM" id="SSF57850">
    <property type="entry name" value="RING/U-box"/>
    <property type="match status" value="1"/>
</dbReference>
<dbReference type="GO" id="GO:0008270">
    <property type="term" value="F:zinc ion binding"/>
    <property type="evidence" value="ECO:0007669"/>
    <property type="project" value="UniProtKB-KW"/>
</dbReference>
<reference evidence="8" key="1">
    <citation type="submission" date="2024-06" db="EMBL/GenBank/DDBJ databases">
        <authorList>
            <person name="Liu X."/>
            <person name="Lenzi L."/>
            <person name="Haldenby T S."/>
            <person name="Uol C."/>
        </authorList>
    </citation>
    <scope>NUCLEOTIDE SEQUENCE</scope>
</reference>
<name>A0AAV2TZH8_CALDB</name>
<evidence type="ECO:0000313" key="8">
    <source>
        <dbReference type="EMBL" id="CAL5141919.1"/>
    </source>
</evidence>
<dbReference type="PANTHER" id="PTHR12930">
    <property type="entry name" value="ZINC FINGER PROTEIN 183"/>
    <property type="match status" value="1"/>
</dbReference>
<feature type="region of interest" description="Disordered" evidence="5">
    <location>
        <begin position="86"/>
        <end position="143"/>
    </location>
</feature>
<dbReference type="Gene3D" id="3.30.40.10">
    <property type="entry name" value="Zinc/RING finger domain, C3HC4 (zinc finger)"/>
    <property type="match status" value="1"/>
</dbReference>
<dbReference type="Pfam" id="PF13920">
    <property type="entry name" value="zf-C3HC4_3"/>
    <property type="match status" value="1"/>
</dbReference>
<dbReference type="Proteomes" id="UP001497525">
    <property type="component" value="Unassembled WGS sequence"/>
</dbReference>
<protein>
    <recommendedName>
        <fullName evidence="10">RING finger protein 113A</fullName>
    </recommendedName>
</protein>
<keyword evidence="3 4" id="KW-0862">Zinc</keyword>
<feature type="zinc finger region" description="C3H1-type" evidence="4">
    <location>
        <begin position="243"/>
        <end position="271"/>
    </location>
</feature>
<dbReference type="InterPro" id="IPR017907">
    <property type="entry name" value="Znf_RING_CS"/>
</dbReference>
<evidence type="ECO:0000259" key="7">
    <source>
        <dbReference type="PROSITE" id="PS50103"/>
    </source>
</evidence>